<dbReference type="Pfam" id="PF05922">
    <property type="entry name" value="Inhibitor_I9"/>
    <property type="match status" value="1"/>
</dbReference>
<feature type="active site" description="Charge relay system" evidence="8 9">
    <location>
        <position position="639"/>
    </location>
</feature>
<dbReference type="InterPro" id="IPR023827">
    <property type="entry name" value="Peptidase_S8_Asp-AS"/>
</dbReference>
<evidence type="ECO:0000256" key="1">
    <source>
        <dbReference type="ARBA" id="ARBA00011073"/>
    </source>
</evidence>
<dbReference type="Gene3D" id="3.50.30.30">
    <property type="match status" value="1"/>
</dbReference>
<evidence type="ECO:0000256" key="3">
    <source>
        <dbReference type="ARBA" id="ARBA00022525"/>
    </source>
</evidence>
<keyword evidence="6 9" id="KW-0378">Hydrolase</keyword>
<proteinExistence type="inferred from homology"/>
<keyword evidence="7 9" id="KW-0720">Serine protease</keyword>
<dbReference type="InterPro" id="IPR023828">
    <property type="entry name" value="Peptidase_S8_Ser-AS"/>
</dbReference>
<dbReference type="InterPro" id="IPR003137">
    <property type="entry name" value="PA_domain"/>
</dbReference>
<protein>
    <submittedName>
        <fullName evidence="15">Major intracellular serine protease</fullName>
        <ecNumber evidence="15">3.4.21.-</ecNumber>
    </submittedName>
</protein>
<dbReference type="Gene3D" id="3.40.50.200">
    <property type="entry name" value="Peptidase S8/S53 domain"/>
    <property type="match status" value="2"/>
</dbReference>
<dbReference type="GO" id="GO:0004252">
    <property type="term" value="F:serine-type endopeptidase activity"/>
    <property type="evidence" value="ECO:0007669"/>
    <property type="project" value="UniProtKB-UniRule"/>
</dbReference>
<dbReference type="STRING" id="1886670.PTI45_00654"/>
<reference evidence="15 16" key="1">
    <citation type="submission" date="2016-08" db="EMBL/GenBank/DDBJ databases">
        <title>Genome sequencing of Paenibacillus sp. TI45-13ar, isolated from Korean traditional nuruk.</title>
        <authorList>
            <person name="Kim S.-J."/>
        </authorList>
    </citation>
    <scope>NUCLEOTIDE SEQUENCE [LARGE SCALE GENOMIC DNA]</scope>
    <source>
        <strain evidence="15 16">TI45-13ar</strain>
    </source>
</reference>
<feature type="active site" description="Charge relay system" evidence="8 9">
    <location>
        <position position="223"/>
    </location>
</feature>
<evidence type="ECO:0000256" key="2">
    <source>
        <dbReference type="ARBA" id="ARBA00022512"/>
    </source>
</evidence>
<dbReference type="Pfam" id="PF00082">
    <property type="entry name" value="Peptidase_S8"/>
    <property type="match status" value="1"/>
</dbReference>
<dbReference type="PATRIC" id="fig|1886670.3.peg.671"/>
<organism evidence="15 16">
    <name type="scientific">Paenibacillus nuruki</name>
    <dbReference type="NCBI Taxonomy" id="1886670"/>
    <lineage>
        <taxon>Bacteria</taxon>
        <taxon>Bacillati</taxon>
        <taxon>Bacillota</taxon>
        <taxon>Bacilli</taxon>
        <taxon>Bacillales</taxon>
        <taxon>Paenibacillaceae</taxon>
        <taxon>Paenibacillus</taxon>
    </lineage>
</organism>
<evidence type="ECO:0000256" key="4">
    <source>
        <dbReference type="ARBA" id="ARBA00022670"/>
    </source>
</evidence>
<dbReference type="PROSITE" id="PS00136">
    <property type="entry name" value="SUBTILASE_ASP"/>
    <property type="match status" value="1"/>
</dbReference>
<keyword evidence="2" id="KW-0134">Cell wall</keyword>
<accession>A0A1E3L7X1</accession>
<dbReference type="PANTHER" id="PTHR43806:SF65">
    <property type="entry name" value="SERINE PROTEASE APRX"/>
    <property type="match status" value="1"/>
</dbReference>
<evidence type="ECO:0000256" key="5">
    <source>
        <dbReference type="ARBA" id="ARBA00022729"/>
    </source>
</evidence>
<gene>
    <name evidence="15" type="ORF">PTI45_00654</name>
</gene>
<evidence type="ECO:0000256" key="10">
    <source>
        <dbReference type="RuleBase" id="RU003355"/>
    </source>
</evidence>
<sequence>MNKVKAMRTCSMITLTALLTVSTLLSPNRSFAAEEGTITSPYELTSTANASLLHSSANTAPIISRHINLKSSQIIRVIVQLNNEPVAVGRYEADQAVQGFTTQSVEDSQVMASTATTIDSQQSTFTNAAKAKGIKMTVNYRYNTVLNGMEISIPANQISTLAEIPGIKSIYENNNYYTIPVQEPATLTATSATYDASPLNLIGAPMAWQKGLTGKGVKVGVIDTGIDYEHPDLKGAYKGGYDSVHHDNDPYEDPPLSVQDDPQGLGFAGTSHGTHVSGTIVGQAANKTSEIVQKGVAYDAELHVYKVLGRDSQTGRSTGTTAQIIDGIEHAVKDGMDVINLSLGTDADKDVNSPDVIAINNAVLSGVVVVVANGNAAAPGSYYYSLGSPATSPLAISVGASTVPGTQYQASVTASVYDADSVSQDTYAQSYSLQAIAWRTQQDDFAQYLGNTLYQGVYVGLGLDDDYKGKDVQNKVVLISRGGSKFTDKITLAKSKGAKAVIIFNGDAQINDSTQADLSEHIAGRDGNIGSGAYIGDGYPYIPSFDMAGEAGRALARKAIQSPTTPLTFTFGKQYPKTSSIGDTIADFSSRGPNQDGLLGIKPDFVAPGTNIESTFPAYGKLIKDASYKEAYLRQNGTSMASPHVAGLAALLKQEHPDWTPFDIRAILANTAKPLKDEKGTLYDVYSQGSGRVNVIDAVYSPAVLETVEPITILDKELKKKTVTNYGSSAAFGVVAAGGAEQSKTLQIKNTSTTSIQYQATVHMNPSVTSDPYQPVATPDVSHIAARLKGVNPDGSILVNGQSTKSFALAVQPDATAVTGDYEGDVVLTANGYPTLHLPFVLHVGTNLPDAGLGLQEVTLSDRDIRLDGKQDSIDIGFHLTATDSNVMELNVYDMNDVAQGTLAQVVQPVTDEGYPLFKPGYYNFNDIDNVVMVSDNNGTSLKALPPGQYKLELAVYHVNPQGVTDPNSVHPAYTSYRITGTEKDRIHTAAKPFHYILDGQNKIGKPVIALNDTERITYKVLSTSDAKYVDNTGTLLKYPASGSRIVKLNIQIRSVADPTVQTTVKALVKIKAPAK</sequence>
<dbReference type="EC" id="3.4.21.-" evidence="15"/>
<dbReference type="SUPFAM" id="SSF52743">
    <property type="entry name" value="Subtilisin-like"/>
    <property type="match status" value="1"/>
</dbReference>
<dbReference type="InterPro" id="IPR010259">
    <property type="entry name" value="S8pro/Inhibitor_I9"/>
</dbReference>
<comment type="similarity">
    <text evidence="1 9 10">Belongs to the peptidase S8 family.</text>
</comment>
<keyword evidence="16" id="KW-1185">Reference proteome</keyword>
<dbReference type="PROSITE" id="PS51892">
    <property type="entry name" value="SUBTILASE"/>
    <property type="match status" value="1"/>
</dbReference>
<comment type="caution">
    <text evidence="15">The sequence shown here is derived from an EMBL/GenBank/DDBJ whole genome shotgun (WGS) entry which is preliminary data.</text>
</comment>
<evidence type="ECO:0000313" key="16">
    <source>
        <dbReference type="Proteomes" id="UP000094578"/>
    </source>
</evidence>
<feature type="signal peptide" evidence="11">
    <location>
        <begin position="1"/>
        <end position="32"/>
    </location>
</feature>
<evidence type="ECO:0000256" key="7">
    <source>
        <dbReference type="ARBA" id="ARBA00022825"/>
    </source>
</evidence>
<dbReference type="InterPro" id="IPR050131">
    <property type="entry name" value="Peptidase_S8_subtilisin-like"/>
</dbReference>
<keyword evidence="3" id="KW-0964">Secreted</keyword>
<feature type="domain" description="PA" evidence="13">
    <location>
        <begin position="465"/>
        <end position="520"/>
    </location>
</feature>
<dbReference type="InterPro" id="IPR036852">
    <property type="entry name" value="Peptidase_S8/S53_dom_sf"/>
</dbReference>
<dbReference type="Proteomes" id="UP000094578">
    <property type="component" value="Unassembled WGS sequence"/>
</dbReference>
<feature type="active site" description="Charge relay system" evidence="8 9">
    <location>
        <position position="272"/>
    </location>
</feature>
<dbReference type="EMBL" id="MDER01000027">
    <property type="protein sequence ID" value="ODP29879.1"/>
    <property type="molecule type" value="Genomic_DNA"/>
</dbReference>
<keyword evidence="4 9" id="KW-0645">Protease</keyword>
<evidence type="ECO:0000313" key="15">
    <source>
        <dbReference type="EMBL" id="ODP29879.1"/>
    </source>
</evidence>
<feature type="chain" id="PRO_5009131367" evidence="11">
    <location>
        <begin position="33"/>
        <end position="1076"/>
    </location>
</feature>
<dbReference type="CDD" id="cd07474">
    <property type="entry name" value="Peptidases_S8_subtilisin_Vpr-like"/>
    <property type="match status" value="1"/>
</dbReference>
<dbReference type="PROSITE" id="PS00138">
    <property type="entry name" value="SUBTILASE_SER"/>
    <property type="match status" value="1"/>
</dbReference>
<dbReference type="GO" id="GO:0006508">
    <property type="term" value="P:proteolysis"/>
    <property type="evidence" value="ECO:0007669"/>
    <property type="project" value="UniProtKB-KW"/>
</dbReference>
<dbReference type="InterPro" id="IPR034213">
    <property type="entry name" value="S8_Vpr-like"/>
</dbReference>
<dbReference type="InterPro" id="IPR000209">
    <property type="entry name" value="Peptidase_S8/S53_dom"/>
</dbReference>
<feature type="domain" description="Peptidase S8/S53" evidence="12">
    <location>
        <begin position="214"/>
        <end position="677"/>
    </location>
</feature>
<name>A0A1E3L7X1_9BACL</name>
<evidence type="ECO:0000256" key="8">
    <source>
        <dbReference type="PIRSR" id="PIRSR615500-1"/>
    </source>
</evidence>
<evidence type="ECO:0000259" key="13">
    <source>
        <dbReference type="Pfam" id="PF02225"/>
    </source>
</evidence>
<evidence type="ECO:0000256" key="11">
    <source>
        <dbReference type="SAM" id="SignalP"/>
    </source>
</evidence>
<dbReference type="PRINTS" id="PR00723">
    <property type="entry name" value="SUBTILISIN"/>
</dbReference>
<dbReference type="SUPFAM" id="SSF52025">
    <property type="entry name" value="PA domain"/>
    <property type="match status" value="1"/>
</dbReference>
<evidence type="ECO:0000256" key="6">
    <source>
        <dbReference type="ARBA" id="ARBA00022801"/>
    </source>
</evidence>
<dbReference type="PROSITE" id="PS00137">
    <property type="entry name" value="SUBTILASE_HIS"/>
    <property type="match status" value="1"/>
</dbReference>
<dbReference type="InterPro" id="IPR046450">
    <property type="entry name" value="PA_dom_sf"/>
</dbReference>
<dbReference type="RefSeq" id="WP_069326120.1">
    <property type="nucleotide sequence ID" value="NZ_MDER01000027.1"/>
</dbReference>
<dbReference type="PANTHER" id="PTHR43806">
    <property type="entry name" value="PEPTIDASE S8"/>
    <property type="match status" value="1"/>
</dbReference>
<evidence type="ECO:0000259" key="14">
    <source>
        <dbReference type="Pfam" id="PF05922"/>
    </source>
</evidence>
<evidence type="ECO:0000259" key="12">
    <source>
        <dbReference type="Pfam" id="PF00082"/>
    </source>
</evidence>
<feature type="domain" description="Inhibitor I9" evidence="14">
    <location>
        <begin position="77"/>
        <end position="177"/>
    </location>
</feature>
<dbReference type="Pfam" id="PF02225">
    <property type="entry name" value="PA"/>
    <property type="match status" value="1"/>
</dbReference>
<evidence type="ECO:0000256" key="9">
    <source>
        <dbReference type="PROSITE-ProRule" id="PRU01240"/>
    </source>
</evidence>
<dbReference type="InterPro" id="IPR015500">
    <property type="entry name" value="Peptidase_S8_subtilisin-rel"/>
</dbReference>
<keyword evidence="5 11" id="KW-0732">Signal</keyword>
<dbReference type="InterPro" id="IPR022398">
    <property type="entry name" value="Peptidase_S8_His-AS"/>
</dbReference>
<dbReference type="AlphaFoldDB" id="A0A1E3L7X1"/>